<name>M1MNL9_9CLOT</name>
<reference evidence="1 2" key="1">
    <citation type="submission" date="2013-02" db="EMBL/GenBank/DDBJ databases">
        <title>Genome sequence of Clostridium saccharoperbutylacetonicum N1-4(HMT).</title>
        <authorList>
            <person name="Poehlein A."/>
            <person name="Daniel R."/>
        </authorList>
    </citation>
    <scope>NUCLEOTIDE SEQUENCE [LARGE SCALE GENOMIC DNA]</scope>
    <source>
        <strain evidence="2">N1-4(HMT)</strain>
    </source>
</reference>
<keyword evidence="2" id="KW-1185">Reference proteome</keyword>
<dbReference type="Pfam" id="PF12784">
    <property type="entry name" value="PDDEXK_2"/>
    <property type="match status" value="1"/>
</dbReference>
<dbReference type="PANTHER" id="PTHR41317">
    <property type="entry name" value="PD-(D_E)XK NUCLEASE FAMILY TRANSPOSASE"/>
    <property type="match status" value="1"/>
</dbReference>
<protein>
    <recommendedName>
        <fullName evidence="3">PD-(D/E)XK nuclease family transposase</fullName>
    </recommendedName>
</protein>
<dbReference type="InterPro" id="IPR010106">
    <property type="entry name" value="RpnA"/>
</dbReference>
<accession>M1MNL9</accession>
<dbReference type="PANTHER" id="PTHR41317:SF1">
    <property type="entry name" value="PD-(D_E)XK NUCLEASE FAMILY TRANSPOSASE"/>
    <property type="match status" value="1"/>
</dbReference>
<proteinExistence type="predicted"/>
<organism evidence="1 2">
    <name type="scientific">Clostridium saccharoperbutylacetonicum N1-4(HMT)</name>
    <dbReference type="NCBI Taxonomy" id="931276"/>
    <lineage>
        <taxon>Bacteria</taxon>
        <taxon>Bacillati</taxon>
        <taxon>Bacillota</taxon>
        <taxon>Clostridia</taxon>
        <taxon>Eubacteriales</taxon>
        <taxon>Clostridiaceae</taxon>
        <taxon>Clostridium</taxon>
    </lineage>
</organism>
<evidence type="ECO:0008006" key="3">
    <source>
        <dbReference type="Google" id="ProtNLM"/>
    </source>
</evidence>
<dbReference type="Proteomes" id="UP000011728">
    <property type="component" value="Chromosome"/>
</dbReference>
<dbReference type="AlphaFoldDB" id="M1MNL9"/>
<dbReference type="OrthoDB" id="9775482at2"/>
<dbReference type="HOGENOM" id="CLU_071023_2_0_9"/>
<dbReference type="STRING" id="36745.CLSAP_37950"/>
<evidence type="ECO:0000313" key="1">
    <source>
        <dbReference type="EMBL" id="AGF57783.1"/>
    </source>
</evidence>
<dbReference type="eggNOG" id="COG5464">
    <property type="taxonomic scope" value="Bacteria"/>
</dbReference>
<evidence type="ECO:0000313" key="2">
    <source>
        <dbReference type="Proteomes" id="UP000011728"/>
    </source>
</evidence>
<dbReference type="NCBIfam" id="TIGR01784">
    <property type="entry name" value="T_den_put_tspse"/>
    <property type="match status" value="1"/>
</dbReference>
<dbReference type="PATRIC" id="fig|931276.5.peg.4060"/>
<dbReference type="EMBL" id="CP004121">
    <property type="protein sequence ID" value="AGF57783.1"/>
    <property type="molecule type" value="Genomic_DNA"/>
</dbReference>
<gene>
    <name evidence="1" type="ORF">Cspa_c40260</name>
</gene>
<sequence length="292" mass="34307">MTADSKIISSREIIKSSMNKTLKELNLEDDFLFAKVMSDKEICKELLEKILEVEIEKVEMIQEQKAIDLLLESKGIRLDVYVKDENNTIYNVEMQRGKHKNLAKRLRYYQGSIDLDLISKGEDYRKLTKSYIIFICTFDLFSKGRHKYAFRNICLEDNSIELNDEAEKIILNTKGFMKDLSEELLEFLAYVEDSRDEVVKNFNGNLVKSIHERVKEVKNDVSMEVEFMHLLKECEAQFGTYKILEKDKVKIEEGIEQGEKKKALEMLKDNEPIEKIIKYSKFSKEEILKIKI</sequence>
<dbReference type="KEGG" id="csr:Cspa_c40260"/>